<evidence type="ECO:0000313" key="8">
    <source>
        <dbReference type="EMBL" id="MVB07500.1"/>
    </source>
</evidence>
<dbReference type="EMBL" id="QTZN02000022">
    <property type="protein sequence ID" value="MVB07500.1"/>
    <property type="molecule type" value="Genomic_DNA"/>
</dbReference>
<dbReference type="Gene3D" id="1.10.1740.10">
    <property type="match status" value="1"/>
</dbReference>
<evidence type="ECO:0000313" key="10">
    <source>
        <dbReference type="Proteomes" id="UP000462449"/>
    </source>
</evidence>
<dbReference type="Pfam" id="PF08281">
    <property type="entry name" value="Sigma70_r4_2"/>
    <property type="match status" value="1"/>
</dbReference>
<accession>A0A7M4D6L6</accession>
<dbReference type="PANTHER" id="PTHR43133:SF46">
    <property type="entry name" value="RNA POLYMERASE SIGMA-70 FACTOR ECF SUBFAMILY"/>
    <property type="match status" value="1"/>
</dbReference>
<dbReference type="CDD" id="cd06171">
    <property type="entry name" value="Sigma70_r4"/>
    <property type="match status" value="1"/>
</dbReference>
<dbReference type="Proteomes" id="UP000285951">
    <property type="component" value="Unassembled WGS sequence"/>
</dbReference>
<dbReference type="InterPro" id="IPR013325">
    <property type="entry name" value="RNA_pol_sigma_r2"/>
</dbReference>
<dbReference type="GO" id="GO:0016987">
    <property type="term" value="F:sigma factor activity"/>
    <property type="evidence" value="ECO:0007669"/>
    <property type="project" value="UniProtKB-KW"/>
</dbReference>
<evidence type="ECO:0000256" key="2">
    <source>
        <dbReference type="ARBA" id="ARBA00023015"/>
    </source>
</evidence>
<dbReference type="InterPro" id="IPR014284">
    <property type="entry name" value="RNA_pol_sigma-70_dom"/>
</dbReference>
<keyword evidence="4" id="KW-0804">Transcription</keyword>
<name>A0A7M4D6L6_9BACT</name>
<dbReference type="InterPro" id="IPR036388">
    <property type="entry name" value="WH-like_DNA-bd_sf"/>
</dbReference>
<evidence type="ECO:0000313" key="9">
    <source>
        <dbReference type="Proteomes" id="UP000285951"/>
    </source>
</evidence>
<comment type="caution">
    <text evidence="7">The sequence shown here is derived from an EMBL/GenBank/DDBJ whole genome shotgun (WGS) entry which is preliminary data.</text>
</comment>
<evidence type="ECO:0000313" key="7">
    <source>
        <dbReference type="EMBL" id="MUP38295.1"/>
    </source>
</evidence>
<dbReference type="GO" id="GO:0003677">
    <property type="term" value="F:DNA binding"/>
    <property type="evidence" value="ECO:0007669"/>
    <property type="project" value="InterPro"/>
</dbReference>
<dbReference type="SUPFAM" id="SSF88659">
    <property type="entry name" value="Sigma3 and sigma4 domains of RNA polymerase sigma factors"/>
    <property type="match status" value="1"/>
</dbReference>
<evidence type="ECO:0000256" key="4">
    <source>
        <dbReference type="ARBA" id="ARBA00023163"/>
    </source>
</evidence>
<evidence type="ECO:0000256" key="3">
    <source>
        <dbReference type="ARBA" id="ARBA00023082"/>
    </source>
</evidence>
<dbReference type="NCBIfam" id="TIGR02985">
    <property type="entry name" value="Sig70_bacteroi1"/>
    <property type="match status" value="1"/>
</dbReference>
<dbReference type="InterPro" id="IPR013249">
    <property type="entry name" value="RNA_pol_sigma70_r4_t2"/>
</dbReference>
<dbReference type="SUPFAM" id="SSF88946">
    <property type="entry name" value="Sigma2 domain of RNA polymerase sigma factors"/>
    <property type="match status" value="1"/>
</dbReference>
<dbReference type="Pfam" id="PF04542">
    <property type="entry name" value="Sigma70_r2"/>
    <property type="match status" value="1"/>
</dbReference>
<comment type="similarity">
    <text evidence="1">Belongs to the sigma-70 factor family. ECF subfamily.</text>
</comment>
<sequence length="199" mass="23842">MLLLTSLTLTTEETIRSECINRTDFETLFNAHYSRLCSYAYNFLKEEEGSEEVVQEVFFKLWIHRHDIRIESSMESYLYRAVRNSSLNLIKHINIREKYKEHNRQEIEYSERLENDPMNASELELKIRSSIDLLPEQRRKIFILSRYEQLKYKEIADKLGISVKTVENQMGKALQFLRKELADYLPLLVLFFSHFFNGE</sequence>
<keyword evidence="3" id="KW-0731">Sigma factor</keyword>
<keyword evidence="9" id="KW-1185">Reference proteome</keyword>
<proteinExistence type="inferred from homology"/>
<evidence type="ECO:0000259" key="6">
    <source>
        <dbReference type="Pfam" id="PF08281"/>
    </source>
</evidence>
<organism evidence="7 10">
    <name type="scientific">Labilibaculum euxinus</name>
    <dbReference type="NCBI Taxonomy" id="2686357"/>
    <lineage>
        <taxon>Bacteria</taxon>
        <taxon>Pseudomonadati</taxon>
        <taxon>Bacteroidota</taxon>
        <taxon>Bacteroidia</taxon>
        <taxon>Marinilabiliales</taxon>
        <taxon>Marinifilaceae</taxon>
        <taxon>Labilibaculum</taxon>
    </lineage>
</organism>
<dbReference type="InterPro" id="IPR013324">
    <property type="entry name" value="RNA_pol_sigma_r3/r4-like"/>
</dbReference>
<dbReference type="InterPro" id="IPR014327">
    <property type="entry name" value="RNA_pol_sigma70_bacteroid"/>
</dbReference>
<protein>
    <submittedName>
        <fullName evidence="7">RNA polymerase sigma-70 factor</fullName>
    </submittedName>
</protein>
<reference evidence="7 10" key="2">
    <citation type="submission" date="2019-12" db="EMBL/GenBank/DDBJ databases">
        <title>Draft genome sequence of Labilibaculum sp. strain 44 isolated from deep waters of Black Sea.</title>
        <authorList>
            <person name="Yadav S."/>
            <person name="Villanueva L."/>
        </authorList>
    </citation>
    <scope>NUCLEOTIDE SEQUENCE [LARGE SCALE GENOMIC DNA]</scope>
    <source>
        <strain evidence="7 10">44</strain>
    </source>
</reference>
<feature type="domain" description="RNA polymerase sigma factor 70 region 4 type 2" evidence="6">
    <location>
        <begin position="126"/>
        <end position="177"/>
    </location>
</feature>
<dbReference type="PANTHER" id="PTHR43133">
    <property type="entry name" value="RNA POLYMERASE ECF-TYPE SIGMA FACTO"/>
    <property type="match status" value="1"/>
</dbReference>
<feature type="domain" description="RNA polymerase sigma-70 region 2" evidence="5">
    <location>
        <begin position="28"/>
        <end position="91"/>
    </location>
</feature>
<dbReference type="NCBIfam" id="TIGR02937">
    <property type="entry name" value="sigma70-ECF"/>
    <property type="match status" value="1"/>
</dbReference>
<evidence type="ECO:0000259" key="5">
    <source>
        <dbReference type="Pfam" id="PF04542"/>
    </source>
</evidence>
<dbReference type="OrthoDB" id="1493347at2"/>
<dbReference type="AlphaFoldDB" id="A0A7M4D6L6"/>
<keyword evidence="2" id="KW-0805">Transcription regulation</keyword>
<dbReference type="InterPro" id="IPR039425">
    <property type="entry name" value="RNA_pol_sigma-70-like"/>
</dbReference>
<gene>
    <name evidence="8" type="ORF">DWB62_010765</name>
    <name evidence="7" type="ORF">GNY23_10765</name>
</gene>
<evidence type="ECO:0000256" key="1">
    <source>
        <dbReference type="ARBA" id="ARBA00010641"/>
    </source>
</evidence>
<dbReference type="InterPro" id="IPR007627">
    <property type="entry name" value="RNA_pol_sigma70_r2"/>
</dbReference>
<dbReference type="GO" id="GO:0006352">
    <property type="term" value="P:DNA-templated transcription initiation"/>
    <property type="evidence" value="ECO:0007669"/>
    <property type="project" value="InterPro"/>
</dbReference>
<reference evidence="8 9" key="1">
    <citation type="submission" date="2019-11" db="EMBL/GenBank/DDBJ databases">
        <title>Draft genome sequence of Labilibaculum sp. strain SYP isolated from Black Sea.</title>
        <authorList>
            <person name="Yadav S."/>
            <person name="Villanueva L."/>
        </authorList>
    </citation>
    <scope>NUCLEOTIDE SEQUENCE [LARGE SCALE GENOMIC DNA]</scope>
    <source>
        <strain evidence="8 9">44</strain>
    </source>
</reference>
<dbReference type="EMBL" id="WOTW01000022">
    <property type="protein sequence ID" value="MUP38295.1"/>
    <property type="molecule type" value="Genomic_DNA"/>
</dbReference>
<dbReference type="Gene3D" id="1.10.10.10">
    <property type="entry name" value="Winged helix-like DNA-binding domain superfamily/Winged helix DNA-binding domain"/>
    <property type="match status" value="1"/>
</dbReference>
<dbReference type="Proteomes" id="UP000462449">
    <property type="component" value="Unassembled WGS sequence"/>
</dbReference>